<dbReference type="Pfam" id="PF10117">
    <property type="entry name" value="McrBC"/>
    <property type="match status" value="1"/>
</dbReference>
<dbReference type="RefSeq" id="WP_068346850.1">
    <property type="nucleotide sequence ID" value="NZ_LQBQ01000023.1"/>
</dbReference>
<dbReference type="InterPro" id="IPR019292">
    <property type="entry name" value="McrC"/>
</dbReference>
<dbReference type="STRING" id="1685379.AVO45_07855"/>
<comment type="caution">
    <text evidence="2">The sequence shown here is derived from an EMBL/GenBank/DDBJ whole genome shotgun (WGS) entry which is preliminary data.</text>
</comment>
<evidence type="ECO:0000313" key="3">
    <source>
        <dbReference type="Proteomes" id="UP000053791"/>
    </source>
</evidence>
<evidence type="ECO:0008006" key="4">
    <source>
        <dbReference type="Google" id="ProtNLM"/>
    </source>
</evidence>
<dbReference type="AlphaFoldDB" id="A0A0X3TS61"/>
<dbReference type="PANTHER" id="PTHR38733:SF1">
    <property type="entry name" value="TYPE IV METHYL-DIRECTED RESTRICTION ENZYME ECOKMCRBC"/>
    <property type="match status" value="1"/>
</dbReference>
<organism evidence="2 3">
    <name type="scientific">Ruegeria marisrubri</name>
    <dbReference type="NCBI Taxonomy" id="1685379"/>
    <lineage>
        <taxon>Bacteria</taxon>
        <taxon>Pseudomonadati</taxon>
        <taxon>Pseudomonadota</taxon>
        <taxon>Alphaproteobacteria</taxon>
        <taxon>Rhodobacterales</taxon>
        <taxon>Roseobacteraceae</taxon>
        <taxon>Ruegeria</taxon>
    </lineage>
</organism>
<keyword evidence="3" id="KW-1185">Reference proteome</keyword>
<dbReference type="PANTHER" id="PTHR38733">
    <property type="entry name" value="PROTEIN MCRC"/>
    <property type="match status" value="1"/>
</dbReference>
<dbReference type="Proteomes" id="UP000053791">
    <property type="component" value="Unassembled WGS sequence"/>
</dbReference>
<accession>A0A0X3TS61</accession>
<evidence type="ECO:0000256" key="1">
    <source>
        <dbReference type="SAM" id="MobiDB-lite"/>
    </source>
</evidence>
<dbReference type="OrthoDB" id="307209at2"/>
<evidence type="ECO:0000313" key="2">
    <source>
        <dbReference type="EMBL" id="KUJ77881.1"/>
    </source>
</evidence>
<proteinExistence type="predicted"/>
<dbReference type="EMBL" id="LQBQ01000023">
    <property type="protein sequence ID" value="KUJ77881.1"/>
    <property type="molecule type" value="Genomic_DNA"/>
</dbReference>
<feature type="region of interest" description="Disordered" evidence="1">
    <location>
        <begin position="402"/>
        <end position="430"/>
    </location>
</feature>
<sequence length="430" mass="47777">MKPFTGHKRLTCREWQQIPVGDGAGAVTPTEADRLCRLAAAYANRLRCRPEDILARRHAHLKAGQICGVLAAPGVTLEILPKLDFDGEDGRATLVHMLNVAHDLRIWSEGQAGFAPQSLDLLEVVILSFARHLSDTLRNGLPRRYRTEADDLPVLRGALDVKRQFSAHAVRPDRLACRFDELTPDIPLTRVVAAAARMLVRRTALAATLTMLNDALDRMDRVGRSPDPLRERVVLDRTNTAWHGMYRMARLLLAGRSQSARRGSDEGFALLFPMNELFENYTAKLFRRAMGRRARIQARGKSVTTCGLFALRPDILVQTERETLIVDTKWKRLTLSEDKAGVSQSDIYQMLAYGQGYGRSPTPTRLVLLYPAVAGQGTRVWRDWVVDGSGFALQVASLDLSPGPEGPRLGPLTDPGLMPDPIMERSMTDA</sequence>
<reference evidence="2 3" key="1">
    <citation type="submission" date="2015-12" db="EMBL/GenBank/DDBJ databases">
        <authorList>
            <person name="Shamseldin A."/>
            <person name="Moawad H."/>
            <person name="Abd El-Rahim W.M."/>
            <person name="Sadowsky M.J."/>
        </authorList>
    </citation>
    <scope>NUCLEOTIDE SEQUENCE [LARGE SCALE GENOMIC DNA]</scope>
    <source>
        <strain evidence="2 3">ZGT118</strain>
    </source>
</reference>
<gene>
    <name evidence="2" type="ORF">AVO45_07855</name>
</gene>
<protein>
    <recommendedName>
        <fullName evidence="4">Restriction endonuclease</fullName>
    </recommendedName>
</protein>
<name>A0A0X3TS61_9RHOB</name>